<name>G8YIM7_PICSO</name>
<dbReference type="PANTHER" id="PTHR37283:SF1">
    <property type="entry name" value="PH DOMAIN-CONTAINING PROTEIN YHR131C"/>
    <property type="match status" value="1"/>
</dbReference>
<dbReference type="Gene3D" id="2.30.29.30">
    <property type="entry name" value="Pleckstrin-homology domain (PH domain)/Phosphotyrosine-binding domain (PTB)"/>
    <property type="match status" value="1"/>
</dbReference>
<accession>G8YIM7</accession>
<feature type="region of interest" description="Disordered" evidence="1">
    <location>
        <begin position="428"/>
        <end position="464"/>
    </location>
</feature>
<feature type="compositionally biased region" description="Basic and acidic residues" evidence="1">
    <location>
        <begin position="38"/>
        <end position="47"/>
    </location>
</feature>
<feature type="compositionally biased region" description="Polar residues" evidence="1">
    <location>
        <begin position="449"/>
        <end position="464"/>
    </location>
</feature>
<reference evidence="2" key="1">
    <citation type="submission" date="2011-10" db="EMBL/GenBank/DDBJ databases">
        <authorList>
            <person name="Genoscope - CEA"/>
        </authorList>
    </citation>
    <scope>NUCLEOTIDE SEQUENCE</scope>
</reference>
<dbReference type="EMBL" id="FO082052">
    <property type="protein sequence ID" value="CCE80937.1"/>
    <property type="molecule type" value="Genomic_DNA"/>
</dbReference>
<dbReference type="Proteomes" id="UP000005222">
    <property type="component" value="Chromosome H"/>
</dbReference>
<gene>
    <name evidence="2" type="primary">Piso0_003274</name>
    <name evidence="2" type="ORF">GNLVRS01_PISO0G08718g</name>
    <name evidence="3" type="ORF">GNLVRS01_PISO0H08719g</name>
</gene>
<dbReference type="InParanoid" id="G8YIM7"/>
<evidence type="ECO:0000313" key="3">
    <source>
        <dbReference type="EMBL" id="CCE80937.1"/>
    </source>
</evidence>
<feature type="compositionally biased region" description="Acidic residues" evidence="1">
    <location>
        <begin position="534"/>
        <end position="544"/>
    </location>
</feature>
<sequence>MTDIRTFHQEGPIFEKDKIAKYGINETTKSHAITGLHGDGEQRRDSFSSDSGTSHGLSPSTSDLSLGNEIKSSPFTPPTTVYSGEHSEKDPWYESPATLDIAAPFAARDIAVPEQNEYLSFIEPGSVPPPSYNTLPPGGCPRFPVYSNAINANHEELPDYSPSIYKLDIVLRKTEWLSPFEPCPSRSWNFVIMELNSTQLNFYAVPKSIEHEITVLRSHMSQSNIPVSGMSDKDRSVLDSTLTSNWDLRFHKYCMDSGLIKHDKKEDQLSGSLSSPFSVSRFKSKEKKLVRSYSLQHARIGLAIDYKKRANVLRIRVESEQILVQFPTTESLIQWNMALDTAKDISLDIEARDLPKDRTLPRRRRRRRGICSSCSRCPNRGFHRRRRRDNPVRSNISEFAVVRGKNPESRINEKSAIKETVMKLRSKFTSKKQVKAPQRPTLSVDEDTSPTVGTESPSAPSQYSIDMEATDYYAQESSIINSYEASLDEHDEFGGDSENALEEGAEEMEDNPSPDVDDIDDDDDDIQNISDINGSDDEEEDPEYDTYLSEGGLQNRQERSYSYPTSAFSLDEQKWNPKYDIAANKKKYQRNCLRCIKPLTFNENWVSASLVKPTVISPLHLYYLQTVKYGNSSKGQSHFMNLESVIPGLMGKAGSRRRSPVKYEFLPMTDTSLVKVTNHFLKEFSVGTHGLVPKEF</sequence>
<dbReference type="eggNOG" id="ENOG502QUAB">
    <property type="taxonomic scope" value="Eukaryota"/>
</dbReference>
<dbReference type="Proteomes" id="UP000005222">
    <property type="component" value="Chromosome G"/>
</dbReference>
<dbReference type="OrthoDB" id="5865767at2759"/>
<dbReference type="SUPFAM" id="SSF50729">
    <property type="entry name" value="PH domain-like"/>
    <property type="match status" value="1"/>
</dbReference>
<feature type="region of interest" description="Disordered" evidence="1">
    <location>
        <begin position="33"/>
        <end position="89"/>
    </location>
</feature>
<evidence type="ECO:0000256" key="1">
    <source>
        <dbReference type="SAM" id="MobiDB-lite"/>
    </source>
</evidence>
<protein>
    <submittedName>
        <fullName evidence="2">Piso0_003274 protein</fullName>
    </submittedName>
</protein>
<feature type="compositionally biased region" description="Polar residues" evidence="1">
    <location>
        <begin position="48"/>
        <end position="82"/>
    </location>
</feature>
<proteinExistence type="predicted"/>
<reference evidence="4" key="2">
    <citation type="journal article" date="2012" name="G3 (Bethesda)">
        <title>Pichia sorbitophila, an interspecies yeast hybrid reveals early steps of genome resolution following polyploidization.</title>
        <authorList>
            <person name="Leh Louis V."/>
            <person name="Despons L."/>
            <person name="Friedrich A."/>
            <person name="Martin T."/>
            <person name="Durrens P."/>
            <person name="Casaregola S."/>
            <person name="Neuveglise C."/>
            <person name="Fairhead C."/>
            <person name="Marck C."/>
            <person name="Cruz J.A."/>
            <person name="Straub M.L."/>
            <person name="Kugler V."/>
            <person name="Sacerdot C."/>
            <person name="Uzunov Z."/>
            <person name="Thierry A."/>
            <person name="Weiss S."/>
            <person name="Bleykasten C."/>
            <person name="De Montigny J."/>
            <person name="Jacques N."/>
            <person name="Jung P."/>
            <person name="Lemaire M."/>
            <person name="Mallet S."/>
            <person name="Morel G."/>
            <person name="Richard G.F."/>
            <person name="Sarkar A."/>
            <person name="Savel G."/>
            <person name="Schacherer J."/>
            <person name="Seret M.L."/>
            <person name="Talla E."/>
            <person name="Samson G."/>
            <person name="Jubin C."/>
            <person name="Poulain J."/>
            <person name="Vacherie B."/>
            <person name="Barbe V."/>
            <person name="Pelletier E."/>
            <person name="Sherman D.J."/>
            <person name="Westhof E."/>
            <person name="Weissenbach J."/>
            <person name="Baret P.V."/>
            <person name="Wincker P."/>
            <person name="Gaillardin C."/>
            <person name="Dujon B."/>
            <person name="Souciet J.L."/>
        </authorList>
    </citation>
    <scope>NUCLEOTIDE SEQUENCE [LARGE SCALE GENOMIC DNA]</scope>
    <source>
        <strain evidence="4">ATCC MYA-4447 / BCRC 22081 / CBS 7064 / NBRC 10061 / NRRL Y-12695</strain>
    </source>
</reference>
<dbReference type="AlphaFoldDB" id="G8YIM7"/>
<dbReference type="STRING" id="559304.G8YIM7"/>
<keyword evidence="4" id="KW-1185">Reference proteome</keyword>
<dbReference type="PANTHER" id="PTHR37283">
    <property type="entry name" value="PH DOMAIN-CONTAINING PROTEIN YHR131C"/>
    <property type="match status" value="1"/>
</dbReference>
<dbReference type="HOGENOM" id="CLU_012105_1_0_1"/>
<evidence type="ECO:0000313" key="2">
    <source>
        <dbReference type="EMBL" id="CCE80172.1"/>
    </source>
</evidence>
<dbReference type="EMBL" id="FO082053">
    <property type="protein sequence ID" value="CCE80172.1"/>
    <property type="molecule type" value="Genomic_DNA"/>
</dbReference>
<dbReference type="InterPro" id="IPR011993">
    <property type="entry name" value="PH-like_dom_sf"/>
</dbReference>
<organism evidence="2 4">
    <name type="scientific">Pichia sorbitophila (strain ATCC MYA-4447 / BCRC 22081 / CBS 7064 / NBRC 10061 / NRRL Y-12695)</name>
    <name type="common">Hybrid yeast</name>
    <dbReference type="NCBI Taxonomy" id="559304"/>
    <lineage>
        <taxon>Eukaryota</taxon>
        <taxon>Fungi</taxon>
        <taxon>Dikarya</taxon>
        <taxon>Ascomycota</taxon>
        <taxon>Saccharomycotina</taxon>
        <taxon>Pichiomycetes</taxon>
        <taxon>Debaryomycetaceae</taxon>
        <taxon>Millerozyma</taxon>
    </lineage>
</organism>
<feature type="compositionally biased region" description="Acidic residues" evidence="1">
    <location>
        <begin position="502"/>
        <end position="526"/>
    </location>
</feature>
<evidence type="ECO:0000313" key="4">
    <source>
        <dbReference type="Proteomes" id="UP000005222"/>
    </source>
</evidence>
<feature type="region of interest" description="Disordered" evidence="1">
    <location>
        <begin position="502"/>
        <end position="560"/>
    </location>
</feature>
<dbReference type="FunCoup" id="G8YIM7">
    <property type="interactions" value="87"/>
</dbReference>